<feature type="transmembrane region" description="Helical" evidence="1">
    <location>
        <begin position="350"/>
        <end position="368"/>
    </location>
</feature>
<protein>
    <submittedName>
        <fullName evidence="2">Uncharacterized protein</fullName>
    </submittedName>
</protein>
<evidence type="ECO:0000313" key="3">
    <source>
        <dbReference type="Proteomes" id="UP000092574"/>
    </source>
</evidence>
<name>A0A1C7IF22_9FIRM</name>
<sequence length="451" mass="51268">MNYTLYQLLWFFLLYSFIGWAVGTSVAAVREHLFIDVGFLFGPYCPAYGFSAVAFTVFLPELKNQLFFLFLGGVILSSVITFSTGFVLEKIFHRKWWDYSRKRFQFGGYVNLPYTIVWGLSAVICISFVNPSLEELLAIIPSNLGTIILIVLYVLLCLDLAGTVMAIKAVHSRLRKLSIIEDVSENLQKAADMMGEGLTGWVQKHIAKAYPSLEARELLAARQEKEEQLEAARERAGIFAVGCSFYKLVCLFFLGAFLGDITETIFCLATTGKFMSRSSVVYGPFSIVWGLGCVLLTAVLYQYRSRSDSYIFIFGTILGGAYEYICSVFTELVFGTVFWDYRDIPFNLGGRINLLYCFFWGIAAVIWLKYLYPRLSALIEKLPKKAGIPITWVMILFMIFNMIMSGLALNRYTERHSNISADENTVTRFLDKHFTDKRMEQIYPNAIVVDD</sequence>
<dbReference type="EMBL" id="CP015405">
    <property type="protein sequence ID" value="ANU78185.1"/>
    <property type="molecule type" value="Genomic_DNA"/>
</dbReference>
<organism evidence="2 3">
    <name type="scientific">Blautia pseudococcoides</name>
    <dbReference type="NCBI Taxonomy" id="1796616"/>
    <lineage>
        <taxon>Bacteria</taxon>
        <taxon>Bacillati</taxon>
        <taxon>Bacillota</taxon>
        <taxon>Clostridia</taxon>
        <taxon>Lachnospirales</taxon>
        <taxon>Lachnospiraceae</taxon>
        <taxon>Blautia</taxon>
    </lineage>
</organism>
<feature type="transmembrane region" description="Helical" evidence="1">
    <location>
        <begin position="109"/>
        <end position="129"/>
    </location>
</feature>
<keyword evidence="1" id="KW-0472">Membrane</keyword>
<keyword evidence="1" id="KW-1133">Transmembrane helix</keyword>
<feature type="transmembrane region" description="Helical" evidence="1">
    <location>
        <begin position="238"/>
        <end position="259"/>
    </location>
</feature>
<feature type="transmembrane region" description="Helical" evidence="1">
    <location>
        <begin position="66"/>
        <end position="88"/>
    </location>
</feature>
<dbReference type="InterPro" id="IPR010540">
    <property type="entry name" value="CmpB_TMEM229"/>
</dbReference>
<feature type="transmembrane region" description="Helical" evidence="1">
    <location>
        <begin position="279"/>
        <end position="303"/>
    </location>
</feature>
<keyword evidence="1" id="KW-0812">Transmembrane</keyword>
<dbReference type="KEGG" id="byl:A4V09_22020"/>
<reference evidence="2" key="1">
    <citation type="submission" date="2017-04" db="EMBL/GenBank/DDBJ databases">
        <title>Complete Genome Sequences of Twelve Strains of a Stable Defined Moderately Diverse Mouse Microbiota 2 (sDMDMm2).</title>
        <authorList>
            <person name="Uchimura Y."/>
            <person name="Wyss M."/>
            <person name="Brugiroux S."/>
            <person name="Limenitakis J.P."/>
            <person name="Stecher B."/>
            <person name="McCoy K.D."/>
            <person name="Macpherson A.J."/>
        </authorList>
    </citation>
    <scope>NUCLEOTIDE SEQUENCE</scope>
    <source>
        <strain evidence="2">YL58</strain>
    </source>
</reference>
<dbReference type="Proteomes" id="UP000092574">
    <property type="component" value="Chromosome"/>
</dbReference>
<feature type="transmembrane region" description="Helical" evidence="1">
    <location>
        <begin position="41"/>
        <end position="60"/>
    </location>
</feature>
<evidence type="ECO:0000313" key="2">
    <source>
        <dbReference type="EMBL" id="ANU78185.1"/>
    </source>
</evidence>
<feature type="transmembrane region" description="Helical" evidence="1">
    <location>
        <begin position="6"/>
        <end position="29"/>
    </location>
</feature>
<feature type="transmembrane region" description="Helical" evidence="1">
    <location>
        <begin position="389"/>
        <end position="409"/>
    </location>
</feature>
<dbReference type="AlphaFoldDB" id="A0A1C7IF22"/>
<accession>A0A1C7IF22</accession>
<evidence type="ECO:0000256" key="1">
    <source>
        <dbReference type="SAM" id="Phobius"/>
    </source>
</evidence>
<dbReference type="OrthoDB" id="9789229at2"/>
<feature type="transmembrane region" description="Helical" evidence="1">
    <location>
        <begin position="310"/>
        <end position="330"/>
    </location>
</feature>
<feature type="transmembrane region" description="Helical" evidence="1">
    <location>
        <begin position="144"/>
        <end position="167"/>
    </location>
</feature>
<dbReference type="Pfam" id="PF06541">
    <property type="entry name" value="ABC_trans_CmpB"/>
    <property type="match status" value="2"/>
</dbReference>
<proteinExistence type="predicted"/>
<gene>
    <name evidence="2" type="ORF">A4V09_22020</name>
</gene>
<keyword evidence="3" id="KW-1185">Reference proteome</keyword>
<dbReference type="STRING" id="1796616.A4V09_22020"/>
<dbReference type="RefSeq" id="WP_065544271.1">
    <property type="nucleotide sequence ID" value="NZ_CP015405.2"/>
</dbReference>